<proteinExistence type="predicted"/>
<organism evidence="1 2">
    <name type="scientific">Pluteus cervinus</name>
    <dbReference type="NCBI Taxonomy" id="181527"/>
    <lineage>
        <taxon>Eukaryota</taxon>
        <taxon>Fungi</taxon>
        <taxon>Dikarya</taxon>
        <taxon>Basidiomycota</taxon>
        <taxon>Agaricomycotina</taxon>
        <taxon>Agaricomycetes</taxon>
        <taxon>Agaricomycetidae</taxon>
        <taxon>Agaricales</taxon>
        <taxon>Pluteineae</taxon>
        <taxon>Pluteaceae</taxon>
        <taxon>Pluteus</taxon>
    </lineage>
</organism>
<evidence type="ECO:0000313" key="1">
    <source>
        <dbReference type="EMBL" id="TFK65754.1"/>
    </source>
</evidence>
<keyword evidence="2" id="KW-1185">Reference proteome</keyword>
<dbReference type="Proteomes" id="UP000308600">
    <property type="component" value="Unassembled WGS sequence"/>
</dbReference>
<accession>A0ACD3AJE0</accession>
<reference evidence="1 2" key="1">
    <citation type="journal article" date="2019" name="Nat. Ecol. Evol.">
        <title>Megaphylogeny resolves global patterns of mushroom evolution.</title>
        <authorList>
            <person name="Varga T."/>
            <person name="Krizsan K."/>
            <person name="Foldi C."/>
            <person name="Dima B."/>
            <person name="Sanchez-Garcia M."/>
            <person name="Sanchez-Ramirez S."/>
            <person name="Szollosi G.J."/>
            <person name="Szarkandi J.G."/>
            <person name="Papp V."/>
            <person name="Albert L."/>
            <person name="Andreopoulos W."/>
            <person name="Angelini C."/>
            <person name="Antonin V."/>
            <person name="Barry K.W."/>
            <person name="Bougher N.L."/>
            <person name="Buchanan P."/>
            <person name="Buyck B."/>
            <person name="Bense V."/>
            <person name="Catcheside P."/>
            <person name="Chovatia M."/>
            <person name="Cooper J."/>
            <person name="Damon W."/>
            <person name="Desjardin D."/>
            <person name="Finy P."/>
            <person name="Geml J."/>
            <person name="Haridas S."/>
            <person name="Hughes K."/>
            <person name="Justo A."/>
            <person name="Karasinski D."/>
            <person name="Kautmanova I."/>
            <person name="Kiss B."/>
            <person name="Kocsube S."/>
            <person name="Kotiranta H."/>
            <person name="LaButti K.M."/>
            <person name="Lechner B.E."/>
            <person name="Liimatainen K."/>
            <person name="Lipzen A."/>
            <person name="Lukacs Z."/>
            <person name="Mihaltcheva S."/>
            <person name="Morgado L.N."/>
            <person name="Niskanen T."/>
            <person name="Noordeloos M.E."/>
            <person name="Ohm R.A."/>
            <person name="Ortiz-Santana B."/>
            <person name="Ovrebo C."/>
            <person name="Racz N."/>
            <person name="Riley R."/>
            <person name="Savchenko A."/>
            <person name="Shiryaev A."/>
            <person name="Soop K."/>
            <person name="Spirin V."/>
            <person name="Szebenyi C."/>
            <person name="Tomsovsky M."/>
            <person name="Tulloss R.E."/>
            <person name="Uehling J."/>
            <person name="Grigoriev I.V."/>
            <person name="Vagvolgyi C."/>
            <person name="Papp T."/>
            <person name="Martin F.M."/>
            <person name="Miettinen O."/>
            <person name="Hibbett D.S."/>
            <person name="Nagy L.G."/>
        </authorList>
    </citation>
    <scope>NUCLEOTIDE SEQUENCE [LARGE SCALE GENOMIC DNA]</scope>
    <source>
        <strain evidence="1 2">NL-1719</strain>
    </source>
</reference>
<dbReference type="EMBL" id="ML208427">
    <property type="protein sequence ID" value="TFK65754.1"/>
    <property type="molecule type" value="Genomic_DNA"/>
</dbReference>
<name>A0ACD3AJE0_9AGAR</name>
<protein>
    <submittedName>
        <fullName evidence="1">Uncharacterized protein</fullName>
    </submittedName>
</protein>
<sequence>MEPKLPPEIEQQVFLSALSNDAKDRGNLFLVCQRVHQWLAPVTFQVVISTAHRTFPTPLSLINLERYGGYIQHLAVHMAMLDPDVDFTTSDDPKRNQILDNVLRGCPNLVNLWIDGISHTPAQHIISLKHLPTFPLTRLAIDFPVLFDYIRSQPNYQTTSNEESTMIPLFPGITHLHAQKEPFNKAFEADSIRILATHFPNLTHLSLNTWMAYPHVAAIRPILDTCKSLQQLLWWHWRSSTVPSLPLSIDDSRIVPITWYPMEFWQQGAQGKGLDIFAVEDSAWSTSTIRLGSC</sequence>
<evidence type="ECO:0000313" key="2">
    <source>
        <dbReference type="Proteomes" id="UP000308600"/>
    </source>
</evidence>
<gene>
    <name evidence="1" type="ORF">BDN72DRAFT_845205</name>
</gene>